<dbReference type="GO" id="GO:0030983">
    <property type="term" value="F:mismatched DNA binding"/>
    <property type="evidence" value="ECO:0007669"/>
    <property type="project" value="InterPro"/>
</dbReference>
<keyword evidence="4" id="KW-0158">Chromosome</keyword>
<dbReference type="CDD" id="cd16926">
    <property type="entry name" value="HATPase_MutL-MLH-PMS-like"/>
    <property type="match status" value="1"/>
</dbReference>
<dbReference type="STRING" id="136037.A0A067RJ87"/>
<evidence type="ECO:0000256" key="8">
    <source>
        <dbReference type="ARBA" id="ARBA00022840"/>
    </source>
</evidence>
<feature type="domain" description="DNA mismatch repair protein S5" evidence="17">
    <location>
        <begin position="214"/>
        <end position="333"/>
    </location>
</feature>
<dbReference type="GO" id="GO:0006298">
    <property type="term" value="P:mismatch repair"/>
    <property type="evidence" value="ECO:0007669"/>
    <property type="project" value="InterPro"/>
</dbReference>
<evidence type="ECO:0000256" key="11">
    <source>
        <dbReference type="ARBA" id="ARBA00023242"/>
    </source>
</evidence>
<keyword evidence="11" id="KW-0539">Nucleus</keyword>
<dbReference type="GO" id="GO:0016887">
    <property type="term" value="F:ATP hydrolysis activity"/>
    <property type="evidence" value="ECO:0007669"/>
    <property type="project" value="InterPro"/>
</dbReference>
<evidence type="ECO:0000256" key="6">
    <source>
        <dbReference type="ARBA" id="ARBA00022741"/>
    </source>
</evidence>
<keyword evidence="12" id="KW-0131">Cell cycle</keyword>
<proteinExistence type="inferred from homology"/>
<feature type="region of interest" description="Disordered" evidence="16">
    <location>
        <begin position="383"/>
        <end position="412"/>
    </location>
</feature>
<dbReference type="PANTHER" id="PTHR10073:SF12">
    <property type="entry name" value="DNA MISMATCH REPAIR PROTEIN MLH1"/>
    <property type="match status" value="1"/>
</dbReference>
<dbReference type="CDD" id="cd03483">
    <property type="entry name" value="MutL_Trans_MLH1"/>
    <property type="match status" value="1"/>
</dbReference>
<dbReference type="SUPFAM" id="SSF54211">
    <property type="entry name" value="Ribosomal protein S5 domain 2-like"/>
    <property type="match status" value="1"/>
</dbReference>
<dbReference type="SUPFAM" id="SSF55874">
    <property type="entry name" value="ATPase domain of HSP90 chaperone/DNA topoisomerase II/histidine kinase"/>
    <property type="match status" value="1"/>
</dbReference>
<dbReference type="eggNOG" id="KOG1979">
    <property type="taxonomic scope" value="Eukaryota"/>
</dbReference>
<dbReference type="Proteomes" id="UP000027135">
    <property type="component" value="Unassembled WGS sequence"/>
</dbReference>
<dbReference type="InterPro" id="IPR036890">
    <property type="entry name" value="HATPase_C_sf"/>
</dbReference>
<dbReference type="Pfam" id="PF16413">
    <property type="entry name" value="Mlh1_C"/>
    <property type="match status" value="1"/>
</dbReference>
<dbReference type="SMART" id="SM01340">
    <property type="entry name" value="DNA_mis_repair"/>
    <property type="match status" value="1"/>
</dbReference>
<dbReference type="GO" id="GO:0140664">
    <property type="term" value="F:ATP-dependent DNA damage sensor activity"/>
    <property type="evidence" value="ECO:0007669"/>
    <property type="project" value="InterPro"/>
</dbReference>
<dbReference type="InterPro" id="IPR020568">
    <property type="entry name" value="Ribosomal_Su5_D2-typ_SF"/>
</dbReference>
<keyword evidence="5" id="KW-0597">Phosphoprotein</keyword>
<keyword evidence="6" id="KW-0547">Nucleotide-binding</keyword>
<evidence type="ECO:0000256" key="9">
    <source>
        <dbReference type="ARBA" id="ARBA00022990"/>
    </source>
</evidence>
<organism evidence="18 19">
    <name type="scientific">Zootermopsis nevadensis</name>
    <name type="common">Dampwood termite</name>
    <dbReference type="NCBI Taxonomy" id="136037"/>
    <lineage>
        <taxon>Eukaryota</taxon>
        <taxon>Metazoa</taxon>
        <taxon>Ecdysozoa</taxon>
        <taxon>Arthropoda</taxon>
        <taxon>Hexapoda</taxon>
        <taxon>Insecta</taxon>
        <taxon>Pterygota</taxon>
        <taxon>Neoptera</taxon>
        <taxon>Polyneoptera</taxon>
        <taxon>Dictyoptera</taxon>
        <taxon>Blattodea</taxon>
        <taxon>Blattoidea</taxon>
        <taxon>Termitoidae</taxon>
        <taxon>Termopsidae</taxon>
        <taxon>Zootermopsis</taxon>
    </lineage>
</organism>
<comment type="subcellular location">
    <subcellularLocation>
        <location evidence="2">Chromosome</location>
    </subcellularLocation>
    <subcellularLocation>
        <location evidence="1">Nucleus</location>
    </subcellularLocation>
</comment>
<protein>
    <recommendedName>
        <fullName evidence="14">DNA mismatch repair protein MLH1</fullName>
    </recommendedName>
    <alternativeName>
        <fullName evidence="13">DNA mismatch repair protein Mlh1</fullName>
    </alternativeName>
    <alternativeName>
        <fullName evidence="15">MutL protein homolog 1</fullName>
    </alternativeName>
</protein>
<keyword evidence="9" id="KW-0007">Acetylation</keyword>
<evidence type="ECO:0000256" key="14">
    <source>
        <dbReference type="ARBA" id="ARBA00072852"/>
    </source>
</evidence>
<gene>
    <name evidence="18" type="ORF">L798_09205</name>
</gene>
<dbReference type="InterPro" id="IPR013507">
    <property type="entry name" value="DNA_mismatch_S5_2-like"/>
</dbReference>
<dbReference type="GO" id="GO:0005524">
    <property type="term" value="F:ATP binding"/>
    <property type="evidence" value="ECO:0007669"/>
    <property type="project" value="UniProtKB-KW"/>
</dbReference>
<evidence type="ECO:0000256" key="3">
    <source>
        <dbReference type="ARBA" id="ARBA00006082"/>
    </source>
</evidence>
<dbReference type="InParanoid" id="A0A067RJ87"/>
<dbReference type="Gene3D" id="3.30.230.10">
    <property type="match status" value="1"/>
</dbReference>
<comment type="similarity">
    <text evidence="3">Belongs to the DNA mismatch repair MutL/HexB family.</text>
</comment>
<keyword evidence="19" id="KW-1185">Reference proteome</keyword>
<evidence type="ECO:0000256" key="10">
    <source>
        <dbReference type="ARBA" id="ARBA00023204"/>
    </source>
</evidence>
<dbReference type="InterPro" id="IPR014721">
    <property type="entry name" value="Ribsml_uS5_D2-typ_fold_subgr"/>
</dbReference>
<sequence>MKPSVIRRLDETTVNRIAAGEVIQRPASALKEMIENSLDAHASTIQITVKSGGMKLLQIQDNGTGIRKEDLEIVCERFTTSKLEKFEDLATIVTYGFRGEALASVSHVAHLSIVTKTVDGQCAYRASYVDSKLKAPPKPCAGNQGTQITVEDLFYNMSTRRRALKSVSEEHNKIAHIVEHYAVHNAHVGFTLKKQGESLADIRTPPNSTVVDNIRIIYGNNIAKELVEVDASDETLKMKMKGYISNVNYSAKKYNMLLFINHRLVESAALKKVLDQVYSVYIPKNSHPFLYLSLELDPRNMDVNVHPTKREVHFLHEDLVLDKIKMAVESKLLGCNTSRVFYTQARLPGASVPKETAVGETNKTYAHHMVRTDSSLQKLDKFFGPPAATTTPSTSKATDLGQADVKSKETSSGSKAAKRVECKLRSVLELRHDVEDKMHVGLRELLKNSTFVGCVSPKQALVQHETRLYLCNTARLSEELFYQTMLYDFANFGMIKFANPLPIHEMALMALDDPACGWTEVDGPKNELARSIEEVLTQKGPMLDEYFSMIVDSTGNLCSLPLLLDQYTPETRGLPLFIVDLSTEVDWDDEKGCFDSFCRETARFYSKQLESDCWEDGQEDSLSQIELDDRRDLRWVVEYVIYPALRRSFLPPKQFAEDATILQIANLPDLYKVFERC</sequence>
<dbReference type="OrthoDB" id="10263226at2759"/>
<dbReference type="InterPro" id="IPR038973">
    <property type="entry name" value="MutL/Mlh/Pms-like"/>
</dbReference>
<keyword evidence="10" id="KW-0234">DNA repair</keyword>
<dbReference type="FunFam" id="3.30.565.10:FF:000034">
    <property type="entry name" value="DNA mismatch repair protein mlh1, putative"/>
    <property type="match status" value="1"/>
</dbReference>
<evidence type="ECO:0000256" key="5">
    <source>
        <dbReference type="ARBA" id="ARBA00022553"/>
    </source>
</evidence>
<evidence type="ECO:0000313" key="19">
    <source>
        <dbReference type="Proteomes" id="UP000027135"/>
    </source>
</evidence>
<dbReference type="Pfam" id="PF01119">
    <property type="entry name" value="DNA_mis_repair"/>
    <property type="match status" value="1"/>
</dbReference>
<name>A0A067RJ87_ZOONE</name>
<evidence type="ECO:0000256" key="13">
    <source>
        <dbReference type="ARBA" id="ARBA00071080"/>
    </source>
</evidence>
<keyword evidence="7" id="KW-0227">DNA damage</keyword>
<reference evidence="18 19" key="1">
    <citation type="journal article" date="2014" name="Nat. Commun.">
        <title>Molecular traces of alternative social organization in a termite genome.</title>
        <authorList>
            <person name="Terrapon N."/>
            <person name="Li C."/>
            <person name="Robertson H.M."/>
            <person name="Ji L."/>
            <person name="Meng X."/>
            <person name="Booth W."/>
            <person name="Chen Z."/>
            <person name="Childers C.P."/>
            <person name="Glastad K.M."/>
            <person name="Gokhale K."/>
            <person name="Gowin J."/>
            <person name="Gronenberg W."/>
            <person name="Hermansen R.A."/>
            <person name="Hu H."/>
            <person name="Hunt B.G."/>
            <person name="Huylmans A.K."/>
            <person name="Khalil S.M."/>
            <person name="Mitchell R.D."/>
            <person name="Munoz-Torres M.C."/>
            <person name="Mustard J.A."/>
            <person name="Pan H."/>
            <person name="Reese J.T."/>
            <person name="Scharf M.E."/>
            <person name="Sun F."/>
            <person name="Vogel H."/>
            <person name="Xiao J."/>
            <person name="Yang W."/>
            <person name="Yang Z."/>
            <person name="Yang Z."/>
            <person name="Zhou J."/>
            <person name="Zhu J."/>
            <person name="Brent C.S."/>
            <person name="Elsik C.G."/>
            <person name="Goodisman M.A."/>
            <person name="Liberles D.A."/>
            <person name="Roe R.M."/>
            <person name="Vargo E.L."/>
            <person name="Vilcinskas A."/>
            <person name="Wang J."/>
            <person name="Bornberg-Bauer E."/>
            <person name="Korb J."/>
            <person name="Zhang G."/>
            <person name="Liebig J."/>
        </authorList>
    </citation>
    <scope>NUCLEOTIDE SEQUENCE [LARGE SCALE GENOMIC DNA]</scope>
    <source>
        <tissue evidence="18">Whole organism</tissue>
    </source>
</reference>
<evidence type="ECO:0000313" key="18">
    <source>
        <dbReference type="EMBL" id="KDR23882.1"/>
    </source>
</evidence>
<evidence type="ECO:0000256" key="1">
    <source>
        <dbReference type="ARBA" id="ARBA00004123"/>
    </source>
</evidence>
<evidence type="ECO:0000256" key="7">
    <source>
        <dbReference type="ARBA" id="ARBA00022763"/>
    </source>
</evidence>
<evidence type="ECO:0000256" key="16">
    <source>
        <dbReference type="SAM" id="MobiDB-lite"/>
    </source>
</evidence>
<dbReference type="Pfam" id="PF13589">
    <property type="entry name" value="HATPase_c_3"/>
    <property type="match status" value="1"/>
</dbReference>
<dbReference type="OMA" id="ANYHVKK"/>
<dbReference type="Gene3D" id="3.30.565.10">
    <property type="entry name" value="Histidine kinase-like ATPase, C-terminal domain"/>
    <property type="match status" value="1"/>
</dbReference>
<dbReference type="GO" id="GO:0031981">
    <property type="term" value="C:nuclear lumen"/>
    <property type="evidence" value="ECO:0007669"/>
    <property type="project" value="UniProtKB-ARBA"/>
</dbReference>
<dbReference type="EMBL" id="KK852439">
    <property type="protein sequence ID" value="KDR23882.1"/>
    <property type="molecule type" value="Genomic_DNA"/>
</dbReference>
<keyword evidence="8" id="KW-0067">ATP-binding</keyword>
<dbReference type="PANTHER" id="PTHR10073">
    <property type="entry name" value="DNA MISMATCH REPAIR PROTEIN MLH, PMS, MUTL"/>
    <property type="match status" value="1"/>
</dbReference>
<dbReference type="FunFam" id="3.30.230.10:FF:000014">
    <property type="entry name" value="DNA mismatch repair protein Mlh1"/>
    <property type="match status" value="1"/>
</dbReference>
<dbReference type="AlphaFoldDB" id="A0A067RJ87"/>
<dbReference type="InterPro" id="IPR002099">
    <property type="entry name" value="MutL/Mlh/PMS"/>
</dbReference>
<dbReference type="FunCoup" id="A0A067RJ87">
    <property type="interactions" value="1112"/>
</dbReference>
<accession>A0A067RJ87</accession>
<evidence type="ECO:0000256" key="4">
    <source>
        <dbReference type="ARBA" id="ARBA00022454"/>
    </source>
</evidence>
<dbReference type="PROSITE" id="PS00058">
    <property type="entry name" value="DNA_MISMATCH_REPAIR_1"/>
    <property type="match status" value="1"/>
</dbReference>
<evidence type="ECO:0000256" key="12">
    <source>
        <dbReference type="ARBA" id="ARBA00023306"/>
    </source>
</evidence>
<evidence type="ECO:0000256" key="2">
    <source>
        <dbReference type="ARBA" id="ARBA00004286"/>
    </source>
</evidence>
<evidence type="ECO:0000259" key="17">
    <source>
        <dbReference type="SMART" id="SM01340"/>
    </source>
</evidence>
<dbReference type="InterPro" id="IPR014762">
    <property type="entry name" value="DNA_mismatch_repair_CS"/>
</dbReference>
<feature type="compositionally biased region" description="Low complexity" evidence="16">
    <location>
        <begin position="385"/>
        <end position="398"/>
    </location>
</feature>
<dbReference type="GO" id="GO:0032389">
    <property type="term" value="C:MutLalpha complex"/>
    <property type="evidence" value="ECO:0007669"/>
    <property type="project" value="TreeGrafter"/>
</dbReference>
<dbReference type="NCBIfam" id="TIGR00585">
    <property type="entry name" value="mutl"/>
    <property type="match status" value="1"/>
</dbReference>
<evidence type="ECO:0000256" key="15">
    <source>
        <dbReference type="ARBA" id="ARBA00082865"/>
    </source>
</evidence>
<dbReference type="InterPro" id="IPR032189">
    <property type="entry name" value="Mlh1_C"/>
</dbReference>
<dbReference type="GO" id="GO:0005694">
    <property type="term" value="C:chromosome"/>
    <property type="evidence" value="ECO:0007669"/>
    <property type="project" value="UniProtKB-SubCell"/>
</dbReference>